<protein>
    <submittedName>
        <fullName evidence="6">SH3 domain-containing protein</fullName>
    </submittedName>
</protein>
<dbReference type="SUPFAM" id="SSF54001">
    <property type="entry name" value="Cysteine proteinases"/>
    <property type="match status" value="1"/>
</dbReference>
<evidence type="ECO:0000313" key="7">
    <source>
        <dbReference type="Proteomes" id="UP000240621"/>
    </source>
</evidence>
<keyword evidence="3" id="KW-0378">Hydrolase</keyword>
<organism evidence="6 7">
    <name type="scientific">Prolixibacter denitrificans</name>
    <dbReference type="NCBI Taxonomy" id="1541063"/>
    <lineage>
        <taxon>Bacteria</taxon>
        <taxon>Pseudomonadati</taxon>
        <taxon>Bacteroidota</taxon>
        <taxon>Bacteroidia</taxon>
        <taxon>Marinilabiliales</taxon>
        <taxon>Prolixibacteraceae</taxon>
        <taxon>Prolixibacter</taxon>
    </lineage>
</organism>
<dbReference type="AlphaFoldDB" id="A0A2P8CBN5"/>
<dbReference type="GO" id="GO:0008234">
    <property type="term" value="F:cysteine-type peptidase activity"/>
    <property type="evidence" value="ECO:0007669"/>
    <property type="project" value="UniProtKB-KW"/>
</dbReference>
<gene>
    <name evidence="6" type="ORF">CLV93_106137</name>
</gene>
<dbReference type="EMBL" id="PYGC01000006">
    <property type="protein sequence ID" value="PSK82393.1"/>
    <property type="molecule type" value="Genomic_DNA"/>
</dbReference>
<sequence length="263" mass="29928">MRYGISNLSIIPVRTEPTEKSEMCTQVLFGEHYAILEETEKWTRIRIELDGYEGWIDRKMVNEVDNALITQLQQLPAVVTTDVFNIVQSSDSYNNFLIVAGSSLPFYNQSDKTFRIDDSLYTIKGNVTIESPPDVRATIIENALKYFNAPYLWGGRSPLGVDCSGLTQVLYKMVGIPIPRDASQQVQIGQHLSFVDEAQPGDLAFFDNDEGLITHVGIIWERNKIIHSSGKVRIDNVDQFGIYNTETRKYTHKMRLMKRIIDG</sequence>
<comment type="caution">
    <text evidence="6">The sequence shown here is derived from an EMBL/GenBank/DDBJ whole genome shotgun (WGS) entry which is preliminary data.</text>
</comment>
<dbReference type="InterPro" id="IPR000064">
    <property type="entry name" value="NLP_P60_dom"/>
</dbReference>
<dbReference type="GO" id="GO:0006508">
    <property type="term" value="P:proteolysis"/>
    <property type="evidence" value="ECO:0007669"/>
    <property type="project" value="UniProtKB-KW"/>
</dbReference>
<evidence type="ECO:0000256" key="4">
    <source>
        <dbReference type="ARBA" id="ARBA00022807"/>
    </source>
</evidence>
<dbReference type="Gene3D" id="3.90.1720.10">
    <property type="entry name" value="endopeptidase domain like (from Nostoc punctiforme)"/>
    <property type="match status" value="1"/>
</dbReference>
<accession>A0A2P8CBN5</accession>
<dbReference type="PROSITE" id="PS51935">
    <property type="entry name" value="NLPC_P60"/>
    <property type="match status" value="1"/>
</dbReference>
<dbReference type="OrthoDB" id="9813368at2"/>
<proteinExistence type="inferred from homology"/>
<dbReference type="PANTHER" id="PTHR47053">
    <property type="entry name" value="MUREIN DD-ENDOPEPTIDASE MEPH-RELATED"/>
    <property type="match status" value="1"/>
</dbReference>
<evidence type="ECO:0000313" key="6">
    <source>
        <dbReference type="EMBL" id="PSK82393.1"/>
    </source>
</evidence>
<dbReference type="PANTHER" id="PTHR47053:SF1">
    <property type="entry name" value="MUREIN DD-ENDOPEPTIDASE MEPH-RELATED"/>
    <property type="match status" value="1"/>
</dbReference>
<reference evidence="6 7" key="1">
    <citation type="submission" date="2018-03" db="EMBL/GenBank/DDBJ databases">
        <title>Genomic Encyclopedia of Archaeal and Bacterial Type Strains, Phase II (KMG-II): from individual species to whole genera.</title>
        <authorList>
            <person name="Goeker M."/>
        </authorList>
    </citation>
    <scope>NUCLEOTIDE SEQUENCE [LARGE SCALE GENOMIC DNA]</scope>
    <source>
        <strain evidence="6 7">DSM 27267</strain>
    </source>
</reference>
<keyword evidence="4" id="KW-0788">Thiol protease</keyword>
<evidence type="ECO:0000256" key="2">
    <source>
        <dbReference type="ARBA" id="ARBA00022670"/>
    </source>
</evidence>
<dbReference type="Gene3D" id="2.30.30.40">
    <property type="entry name" value="SH3 Domains"/>
    <property type="match status" value="1"/>
</dbReference>
<dbReference type="RefSeq" id="WP_106542604.1">
    <property type="nucleotide sequence ID" value="NZ_BLAU01000001.1"/>
</dbReference>
<name>A0A2P8CBN5_9BACT</name>
<dbReference type="Pfam" id="PF18348">
    <property type="entry name" value="SH3_16"/>
    <property type="match status" value="1"/>
</dbReference>
<evidence type="ECO:0000256" key="1">
    <source>
        <dbReference type="ARBA" id="ARBA00007074"/>
    </source>
</evidence>
<dbReference type="InterPro" id="IPR041382">
    <property type="entry name" value="SH3_16"/>
</dbReference>
<evidence type="ECO:0000259" key="5">
    <source>
        <dbReference type="PROSITE" id="PS51935"/>
    </source>
</evidence>
<dbReference type="Proteomes" id="UP000240621">
    <property type="component" value="Unassembled WGS sequence"/>
</dbReference>
<evidence type="ECO:0000256" key="3">
    <source>
        <dbReference type="ARBA" id="ARBA00022801"/>
    </source>
</evidence>
<dbReference type="InterPro" id="IPR038765">
    <property type="entry name" value="Papain-like_cys_pep_sf"/>
</dbReference>
<comment type="similarity">
    <text evidence="1">Belongs to the peptidase C40 family.</text>
</comment>
<dbReference type="InterPro" id="IPR051202">
    <property type="entry name" value="Peptidase_C40"/>
</dbReference>
<keyword evidence="2" id="KW-0645">Protease</keyword>
<dbReference type="Pfam" id="PF00877">
    <property type="entry name" value="NLPC_P60"/>
    <property type="match status" value="1"/>
</dbReference>
<feature type="domain" description="NlpC/P60" evidence="5">
    <location>
        <begin position="133"/>
        <end position="257"/>
    </location>
</feature>